<dbReference type="GO" id="GO:1901255">
    <property type="term" value="P:nucleotide-excision repair involved in interstrand cross-link repair"/>
    <property type="evidence" value="ECO:0007669"/>
    <property type="project" value="TreeGrafter"/>
</dbReference>
<dbReference type="GO" id="GO:0003697">
    <property type="term" value="F:single-stranded DNA binding"/>
    <property type="evidence" value="ECO:0007669"/>
    <property type="project" value="TreeGrafter"/>
</dbReference>
<dbReference type="PANTHER" id="PTHR10150:SF0">
    <property type="entry name" value="DNA REPAIR ENDONUCLEASE XPF"/>
    <property type="match status" value="1"/>
</dbReference>
<sequence>MCAHYETPVLLIEFDEQKSFSLQSLHDIGSDISIQDLTSKLSLLAITFPKLRTIWSSSAYATADIFADLKKNHAEPDADAAAMVGASDQEDAHISMNLVSQELLRSLPGITSMNYRLLARKVRHLTELSSMSQKALADIIGESGARQLYKFLHSDSL</sequence>
<evidence type="ECO:0000259" key="7">
    <source>
        <dbReference type="Pfam" id="PF02732"/>
    </source>
</evidence>
<evidence type="ECO:0000313" key="9">
    <source>
        <dbReference type="Proteomes" id="UP000278143"/>
    </source>
</evidence>
<gene>
    <name evidence="8" type="ORF">SYNPS1DRAFT_30572</name>
</gene>
<keyword evidence="2" id="KW-0255">Endonuclease</keyword>
<dbReference type="Gene3D" id="3.40.50.10130">
    <property type="match status" value="1"/>
</dbReference>
<protein>
    <submittedName>
        <fullName evidence="8">RAD1 DNA repair protein</fullName>
    </submittedName>
</protein>
<dbReference type="InterPro" id="IPR011335">
    <property type="entry name" value="Restrct_endonuc-II-like"/>
</dbReference>
<proteinExistence type="predicted"/>
<accession>A0A4P9YUG9</accession>
<dbReference type="GO" id="GO:0000110">
    <property type="term" value="C:nucleotide-excision repair factor 1 complex"/>
    <property type="evidence" value="ECO:0007669"/>
    <property type="project" value="TreeGrafter"/>
</dbReference>
<evidence type="ECO:0000256" key="5">
    <source>
        <dbReference type="ARBA" id="ARBA00023125"/>
    </source>
</evidence>
<dbReference type="EMBL" id="KZ990777">
    <property type="protein sequence ID" value="RKP23673.1"/>
    <property type="molecule type" value="Genomic_DNA"/>
</dbReference>
<keyword evidence="9" id="KW-1185">Reference proteome</keyword>
<evidence type="ECO:0000256" key="2">
    <source>
        <dbReference type="ARBA" id="ARBA00022759"/>
    </source>
</evidence>
<dbReference type="AlphaFoldDB" id="A0A4P9YUG9"/>
<keyword evidence="6" id="KW-0234">DNA repair</keyword>
<dbReference type="GO" id="GO:0000724">
    <property type="term" value="P:double-strand break repair via homologous recombination"/>
    <property type="evidence" value="ECO:0007669"/>
    <property type="project" value="TreeGrafter"/>
</dbReference>
<dbReference type="SUPFAM" id="SSF52980">
    <property type="entry name" value="Restriction endonuclease-like"/>
    <property type="match status" value="1"/>
</dbReference>
<evidence type="ECO:0000313" key="8">
    <source>
        <dbReference type="EMBL" id="RKP23673.1"/>
    </source>
</evidence>
<dbReference type="Proteomes" id="UP000278143">
    <property type="component" value="Unassembled WGS sequence"/>
</dbReference>
<dbReference type="Gene3D" id="1.10.150.20">
    <property type="entry name" value="5' to 3' exonuclease, C-terminal subdomain"/>
    <property type="match status" value="1"/>
</dbReference>
<dbReference type="GO" id="GO:0003684">
    <property type="term" value="F:damaged DNA binding"/>
    <property type="evidence" value="ECO:0007669"/>
    <property type="project" value="TreeGrafter"/>
</dbReference>
<dbReference type="Pfam" id="PF02732">
    <property type="entry name" value="ERCC4"/>
    <property type="match status" value="1"/>
</dbReference>
<name>A0A4P9YUG9_9FUNG</name>
<dbReference type="PANTHER" id="PTHR10150">
    <property type="entry name" value="DNA REPAIR ENDONUCLEASE XPF"/>
    <property type="match status" value="1"/>
</dbReference>
<evidence type="ECO:0000256" key="1">
    <source>
        <dbReference type="ARBA" id="ARBA00022722"/>
    </source>
</evidence>
<keyword evidence="5" id="KW-0238">DNA-binding</keyword>
<evidence type="ECO:0000256" key="6">
    <source>
        <dbReference type="ARBA" id="ARBA00023204"/>
    </source>
</evidence>
<reference evidence="9" key="1">
    <citation type="journal article" date="2018" name="Nat. Microbiol.">
        <title>Leveraging single-cell genomics to expand the fungal tree of life.</title>
        <authorList>
            <person name="Ahrendt S.R."/>
            <person name="Quandt C.A."/>
            <person name="Ciobanu D."/>
            <person name="Clum A."/>
            <person name="Salamov A."/>
            <person name="Andreopoulos B."/>
            <person name="Cheng J.F."/>
            <person name="Woyke T."/>
            <person name="Pelin A."/>
            <person name="Henrissat B."/>
            <person name="Reynolds N.K."/>
            <person name="Benny G.L."/>
            <person name="Smith M.E."/>
            <person name="James T.Y."/>
            <person name="Grigoriev I.V."/>
        </authorList>
    </citation>
    <scope>NUCLEOTIDE SEQUENCE [LARGE SCALE GENOMIC DNA]</scope>
    <source>
        <strain evidence="9">Benny S71-1</strain>
    </source>
</reference>
<dbReference type="SUPFAM" id="SSF47781">
    <property type="entry name" value="RuvA domain 2-like"/>
    <property type="match status" value="1"/>
</dbReference>
<evidence type="ECO:0000256" key="3">
    <source>
        <dbReference type="ARBA" id="ARBA00022763"/>
    </source>
</evidence>
<dbReference type="InterPro" id="IPR006166">
    <property type="entry name" value="ERCC4_domain"/>
</dbReference>
<dbReference type="GO" id="GO:0000014">
    <property type="term" value="F:single-stranded DNA endodeoxyribonuclease activity"/>
    <property type="evidence" value="ECO:0007669"/>
    <property type="project" value="TreeGrafter"/>
</dbReference>
<feature type="domain" description="ERCC4" evidence="7">
    <location>
        <begin position="1"/>
        <end position="68"/>
    </location>
</feature>
<organism evidence="8 9">
    <name type="scientific">Syncephalis pseudoplumigaleata</name>
    <dbReference type="NCBI Taxonomy" id="1712513"/>
    <lineage>
        <taxon>Eukaryota</taxon>
        <taxon>Fungi</taxon>
        <taxon>Fungi incertae sedis</taxon>
        <taxon>Zoopagomycota</taxon>
        <taxon>Zoopagomycotina</taxon>
        <taxon>Zoopagomycetes</taxon>
        <taxon>Zoopagales</taxon>
        <taxon>Piptocephalidaceae</taxon>
        <taxon>Syncephalis</taxon>
    </lineage>
</organism>
<dbReference type="InterPro" id="IPR010994">
    <property type="entry name" value="RuvA_2-like"/>
</dbReference>
<keyword evidence="4" id="KW-0378">Hydrolase</keyword>
<dbReference type="OrthoDB" id="361020at2759"/>
<evidence type="ECO:0000256" key="4">
    <source>
        <dbReference type="ARBA" id="ARBA00022801"/>
    </source>
</evidence>
<dbReference type="GO" id="GO:0000712">
    <property type="term" value="P:resolution of meiotic recombination intermediates"/>
    <property type="evidence" value="ECO:0007669"/>
    <property type="project" value="TreeGrafter"/>
</dbReference>
<keyword evidence="1" id="KW-0540">Nuclease</keyword>
<keyword evidence="3" id="KW-0227">DNA damage</keyword>